<dbReference type="OrthoDB" id="6997572at2"/>
<evidence type="ECO:0008006" key="3">
    <source>
        <dbReference type="Google" id="ProtNLM"/>
    </source>
</evidence>
<reference evidence="1 2" key="1">
    <citation type="submission" date="2017-08" db="EMBL/GenBank/DDBJ databases">
        <title>Halomonas alkalisoli sp. nov., isolated from saline alkaline soil.</title>
        <authorList>
            <person name="Wang D."/>
            <person name="Zhang G."/>
        </authorList>
    </citation>
    <scope>NUCLEOTIDE SEQUENCE [LARGE SCALE GENOMIC DNA]</scope>
    <source>
        <strain evidence="1 2">WRN001</strain>
    </source>
</reference>
<dbReference type="Proteomes" id="UP000217771">
    <property type="component" value="Unassembled WGS sequence"/>
</dbReference>
<dbReference type="PROSITE" id="PS51257">
    <property type="entry name" value="PROKAR_LIPOPROTEIN"/>
    <property type="match status" value="1"/>
</dbReference>
<dbReference type="AlphaFoldDB" id="A0A2A2ENF5"/>
<name>A0A2A2ENF5_9GAMM</name>
<gene>
    <name evidence="1" type="ORF">CK498_24940</name>
</gene>
<protein>
    <recommendedName>
        <fullName evidence="3">DUF3080 family protein</fullName>
    </recommendedName>
</protein>
<dbReference type="Pfam" id="PF11279">
    <property type="entry name" value="DUF3080"/>
    <property type="match status" value="1"/>
</dbReference>
<dbReference type="EMBL" id="NSKB01000018">
    <property type="protein sequence ID" value="PAU74014.1"/>
    <property type="molecule type" value="Genomic_DNA"/>
</dbReference>
<dbReference type="InterPro" id="IPR021431">
    <property type="entry name" value="DUF3080"/>
</dbReference>
<evidence type="ECO:0000313" key="2">
    <source>
        <dbReference type="Proteomes" id="UP000217771"/>
    </source>
</evidence>
<evidence type="ECO:0000313" key="1">
    <source>
        <dbReference type="EMBL" id="PAU74014.1"/>
    </source>
</evidence>
<sequence>MDDGRFLAADALRLARRGALIAGLGIMLAACGSSDADDLLGDYQQRLAEALEVDAPEPQPPANIGAFPDQNQRLFDIPDLRESLLNVYALRECQITSLVAERNNQLGRVAVPSQRWLYELELWRLLHACSGSEVADNLADADRERLIRLTETKTEHLPWATWNALFGSSEWVGNFSRASRPLPVTPEIDIDAHLAALDYLHDSVQHQFDPDWQPSGSTLADHLQVLSREPLTARVLRSLMLTSQRLEESNRLLADALENPATCRQLDDFNGSALRSDVSDYLTRLDDVAERWLTAVNALFDIHPVSRPALEHYREVWLADVAANGNDTPPWPRYTHALATHRALLERWSAQCALTQQRQEDGTRG</sequence>
<proteinExistence type="predicted"/>
<keyword evidence="2" id="KW-1185">Reference proteome</keyword>
<organism evidence="1 2">
    <name type="scientific">Halomonas salipaludis</name>
    <dbReference type="NCBI Taxonomy" id="2032625"/>
    <lineage>
        <taxon>Bacteria</taxon>
        <taxon>Pseudomonadati</taxon>
        <taxon>Pseudomonadota</taxon>
        <taxon>Gammaproteobacteria</taxon>
        <taxon>Oceanospirillales</taxon>
        <taxon>Halomonadaceae</taxon>
        <taxon>Halomonas</taxon>
    </lineage>
</organism>
<comment type="caution">
    <text evidence="1">The sequence shown here is derived from an EMBL/GenBank/DDBJ whole genome shotgun (WGS) entry which is preliminary data.</text>
</comment>
<accession>A0A2A2ENF5</accession>
<dbReference type="RefSeq" id="WP_095623552.1">
    <property type="nucleotide sequence ID" value="NZ_NSKB01000018.1"/>
</dbReference>